<keyword evidence="3" id="KW-1185">Reference proteome</keyword>
<dbReference type="SUPFAM" id="SSF53474">
    <property type="entry name" value="alpha/beta-Hydrolases"/>
    <property type="match status" value="1"/>
</dbReference>
<reference evidence="2 3" key="1">
    <citation type="submission" date="2020-03" db="EMBL/GenBank/DDBJ databases">
        <title>Genomic Encyclopedia of Type Strains, Phase IV (KMG-IV): sequencing the most valuable type-strain genomes for metagenomic binning, comparative biology and taxonomic classification.</title>
        <authorList>
            <person name="Goeker M."/>
        </authorList>
    </citation>
    <scope>NUCLEOTIDE SEQUENCE [LARGE SCALE GENOMIC DNA]</scope>
    <source>
        <strain evidence="2 3">DSM 16846</strain>
    </source>
</reference>
<dbReference type="PANTHER" id="PTHR43689:SF8">
    <property type="entry name" value="ALPHA_BETA-HYDROLASES SUPERFAMILY PROTEIN"/>
    <property type="match status" value="1"/>
</dbReference>
<gene>
    <name evidence="2" type="ORF">GGQ97_002456</name>
</gene>
<dbReference type="Pfam" id="PF12697">
    <property type="entry name" value="Abhydrolase_6"/>
    <property type="match status" value="1"/>
</dbReference>
<dbReference type="AlphaFoldDB" id="A0A7X5Y8C0"/>
<dbReference type="EMBL" id="JAATJC010000001">
    <property type="protein sequence ID" value="NJC06663.1"/>
    <property type="molecule type" value="Genomic_DNA"/>
</dbReference>
<name>A0A7X5Y8C0_9SPHN</name>
<dbReference type="PRINTS" id="PR00111">
    <property type="entry name" value="ABHYDROLASE"/>
</dbReference>
<evidence type="ECO:0000313" key="2">
    <source>
        <dbReference type="EMBL" id="NJC06663.1"/>
    </source>
</evidence>
<evidence type="ECO:0000259" key="1">
    <source>
        <dbReference type="Pfam" id="PF12697"/>
    </source>
</evidence>
<sequence>MCDSRIFAAQTGRFPGSVAVHGYGLLRTITDMARRALETVSGRLSLVGHSMGARVAIEAFRLAPERIERIALLSTGIHPPRPGEAEARHALRDVGRAQGVEALVDQWLPPMLAPGRRQDEAVMAPLRTMCREVGVEVFAAQVEALLDRPLVEPVLPQITCPTLIAVGSEDRWSPPAQHEEIAAALPHAQLRVIAGAGHMLPAEAPEQLNATIAEWLSWPTHAQGVS</sequence>
<feature type="domain" description="AB hydrolase-1" evidence="1">
    <location>
        <begin position="30"/>
        <end position="210"/>
    </location>
</feature>
<dbReference type="Proteomes" id="UP000558192">
    <property type="component" value="Unassembled WGS sequence"/>
</dbReference>
<dbReference type="Gene3D" id="3.40.50.1820">
    <property type="entry name" value="alpha/beta hydrolase"/>
    <property type="match status" value="1"/>
</dbReference>
<organism evidence="2 3">
    <name type="scientific">Sphingomonas kaistensis</name>
    <dbReference type="NCBI Taxonomy" id="298708"/>
    <lineage>
        <taxon>Bacteria</taxon>
        <taxon>Pseudomonadati</taxon>
        <taxon>Pseudomonadota</taxon>
        <taxon>Alphaproteobacteria</taxon>
        <taxon>Sphingomonadales</taxon>
        <taxon>Sphingomonadaceae</taxon>
        <taxon>Sphingomonas</taxon>
    </lineage>
</organism>
<comment type="caution">
    <text evidence="2">The sequence shown here is derived from an EMBL/GenBank/DDBJ whole genome shotgun (WGS) entry which is preliminary data.</text>
</comment>
<dbReference type="PANTHER" id="PTHR43689">
    <property type="entry name" value="HYDROLASE"/>
    <property type="match status" value="1"/>
</dbReference>
<dbReference type="InterPro" id="IPR000073">
    <property type="entry name" value="AB_hydrolase_1"/>
</dbReference>
<accession>A0A7X5Y8C0</accession>
<proteinExistence type="predicted"/>
<protein>
    <submittedName>
        <fullName evidence="2">Pimeloyl-ACP methyl ester carboxylesterase</fullName>
    </submittedName>
</protein>
<dbReference type="InterPro" id="IPR029058">
    <property type="entry name" value="AB_hydrolase_fold"/>
</dbReference>
<evidence type="ECO:0000313" key="3">
    <source>
        <dbReference type="Proteomes" id="UP000558192"/>
    </source>
</evidence>